<evidence type="ECO:0000256" key="5">
    <source>
        <dbReference type="ARBA" id="ARBA00033740"/>
    </source>
</evidence>
<dbReference type="Pfam" id="PF00348">
    <property type="entry name" value="polyprenyl_synt"/>
    <property type="match status" value="1"/>
</dbReference>
<organism evidence="8 9">
    <name type="scientific">Pieris macdunnoughi</name>
    <dbReference type="NCBI Taxonomy" id="345717"/>
    <lineage>
        <taxon>Eukaryota</taxon>
        <taxon>Metazoa</taxon>
        <taxon>Ecdysozoa</taxon>
        <taxon>Arthropoda</taxon>
        <taxon>Hexapoda</taxon>
        <taxon>Insecta</taxon>
        <taxon>Pterygota</taxon>
        <taxon>Neoptera</taxon>
        <taxon>Endopterygota</taxon>
        <taxon>Lepidoptera</taxon>
        <taxon>Glossata</taxon>
        <taxon>Ditrysia</taxon>
        <taxon>Papilionoidea</taxon>
        <taxon>Pieridae</taxon>
        <taxon>Pierinae</taxon>
        <taxon>Pieris</taxon>
    </lineage>
</organism>
<dbReference type="OrthoDB" id="10257492at2759"/>
<keyword evidence="9" id="KW-1185">Reference proteome</keyword>
<dbReference type="GO" id="GO:0042811">
    <property type="term" value="P:pheromone biosynthetic process"/>
    <property type="evidence" value="ECO:0007669"/>
    <property type="project" value="UniProtKB-ARBA"/>
</dbReference>
<dbReference type="InterPro" id="IPR000092">
    <property type="entry name" value="Polyprenyl_synt"/>
</dbReference>
<accession>A0A821LNB1</accession>
<evidence type="ECO:0000256" key="2">
    <source>
        <dbReference type="ARBA" id="ARBA00022679"/>
    </source>
</evidence>
<dbReference type="SFLD" id="SFLDS00005">
    <property type="entry name" value="Isoprenoid_Synthase_Type_I"/>
    <property type="match status" value="1"/>
</dbReference>
<dbReference type="SUPFAM" id="SSF48576">
    <property type="entry name" value="Terpenoid synthases"/>
    <property type="match status" value="1"/>
</dbReference>
<dbReference type="GO" id="GO:0046872">
    <property type="term" value="F:metal ion binding"/>
    <property type="evidence" value="ECO:0007669"/>
    <property type="project" value="UniProtKB-KW"/>
</dbReference>
<dbReference type="AlphaFoldDB" id="A0A821LNB1"/>
<dbReference type="Gene3D" id="1.10.600.10">
    <property type="entry name" value="Farnesyl Diphosphate Synthase"/>
    <property type="match status" value="1"/>
</dbReference>
<dbReference type="PANTHER" id="PTHR11525:SF0">
    <property type="entry name" value="FARNESYL PYROPHOSPHATE SYNTHASE"/>
    <property type="match status" value="1"/>
</dbReference>
<comment type="similarity">
    <text evidence="7">Belongs to the FPP/GGPP synthase family.</text>
</comment>
<comment type="pathway">
    <text evidence="5">Pheromone biosynthesis.</text>
</comment>
<sequence length="375" mass="43032">MWKLLNGSRCFVPRSLTRQYSSTAISTSEYKREMQKFEGVYPSIIDTLKKNPALAKNPESMDWLKTIFEYNLKGGKKVRAMTTLSAYKTLQRPADITDESLRLVQVLGWCVEMVQAYFLMADDILDRSSTRRGQPCWYLIPKVGTQAVNDCSLLLGAVYEILKEYCGKLPVYNSIVHLINESIFYTSIGQNLDYTMARRNDYTLYTLERYTNIVTYKTAYYTFKLPVFLGLYLASDVPQHSHKTSEQICLALGFLFQMQDDYIDCFASEEATGKLGSDIQEGKCTWLAVQALKKSTPAQRVTFLANYGRHEKDQVVAIKMLYKELDLPALYYQEVAKCKKTILDISQQLDIRTNALFENLLGDVLKHHQNRPQSS</sequence>
<dbReference type="EMBL" id="CAJOBZ010000001">
    <property type="protein sequence ID" value="CAF4753145.1"/>
    <property type="molecule type" value="Genomic_DNA"/>
</dbReference>
<dbReference type="InterPro" id="IPR033749">
    <property type="entry name" value="Polyprenyl_synt_CS"/>
</dbReference>
<dbReference type="PROSITE" id="PS00723">
    <property type="entry name" value="POLYPRENYL_SYNTHASE_1"/>
    <property type="match status" value="1"/>
</dbReference>
<dbReference type="InterPro" id="IPR008949">
    <property type="entry name" value="Isoprenoid_synthase_dom_sf"/>
</dbReference>
<evidence type="ECO:0000256" key="1">
    <source>
        <dbReference type="ARBA" id="ARBA00001946"/>
    </source>
</evidence>
<comment type="caution">
    <text evidence="8">The sequence shown here is derived from an EMBL/GenBank/DDBJ whole genome shotgun (WGS) entry which is preliminary data.</text>
</comment>
<evidence type="ECO:0000256" key="3">
    <source>
        <dbReference type="ARBA" id="ARBA00022723"/>
    </source>
</evidence>
<dbReference type="Proteomes" id="UP000663880">
    <property type="component" value="Unassembled WGS sequence"/>
</dbReference>
<name>A0A821LNB1_9NEOP</name>
<dbReference type="GO" id="GO:0004161">
    <property type="term" value="F:dimethylallyltranstransferase activity"/>
    <property type="evidence" value="ECO:0007669"/>
    <property type="project" value="TreeGrafter"/>
</dbReference>
<reference evidence="8" key="1">
    <citation type="submission" date="2021-02" db="EMBL/GenBank/DDBJ databases">
        <authorList>
            <person name="Steward A R."/>
        </authorList>
    </citation>
    <scope>NUCLEOTIDE SEQUENCE</scope>
</reference>
<evidence type="ECO:0000256" key="6">
    <source>
        <dbReference type="ARBA" id="ARBA00034546"/>
    </source>
</evidence>
<keyword evidence="4" id="KW-0460">Magnesium</keyword>
<keyword evidence="3" id="KW-0479">Metal-binding</keyword>
<proteinExistence type="inferred from homology"/>
<evidence type="ECO:0000313" key="8">
    <source>
        <dbReference type="EMBL" id="CAF4753145.1"/>
    </source>
</evidence>
<gene>
    <name evidence="8" type="ORF">PMACD_LOCUS821</name>
</gene>
<dbReference type="PANTHER" id="PTHR11525">
    <property type="entry name" value="FARNESYL-PYROPHOSPHATE SYNTHETASE"/>
    <property type="match status" value="1"/>
</dbReference>
<evidence type="ECO:0000313" key="9">
    <source>
        <dbReference type="Proteomes" id="UP000663880"/>
    </source>
</evidence>
<evidence type="ECO:0000256" key="4">
    <source>
        <dbReference type="ARBA" id="ARBA00022842"/>
    </source>
</evidence>
<dbReference type="CDD" id="cd00685">
    <property type="entry name" value="Trans_IPPS_HT"/>
    <property type="match status" value="1"/>
</dbReference>
<protein>
    <recommendedName>
        <fullName evidence="6">Farnesyl pyrophosphate synthase</fullName>
    </recommendedName>
</protein>
<dbReference type="PROSITE" id="PS00444">
    <property type="entry name" value="POLYPRENYL_SYNTHASE_2"/>
    <property type="match status" value="1"/>
</dbReference>
<dbReference type="GO" id="GO:0045337">
    <property type="term" value="P:farnesyl diphosphate biosynthetic process"/>
    <property type="evidence" value="ECO:0007669"/>
    <property type="project" value="TreeGrafter"/>
</dbReference>
<keyword evidence="2 7" id="KW-0808">Transferase</keyword>
<evidence type="ECO:0000256" key="7">
    <source>
        <dbReference type="RuleBase" id="RU004466"/>
    </source>
</evidence>
<comment type="cofactor">
    <cofactor evidence="1">
        <name>Mg(2+)</name>
        <dbReference type="ChEBI" id="CHEBI:18420"/>
    </cofactor>
</comment>
<dbReference type="InterPro" id="IPR039702">
    <property type="entry name" value="FPS1-like"/>
</dbReference>
<dbReference type="GO" id="GO:0005737">
    <property type="term" value="C:cytoplasm"/>
    <property type="evidence" value="ECO:0007669"/>
    <property type="project" value="TreeGrafter"/>
</dbReference>
<dbReference type="SFLD" id="SFLDG01017">
    <property type="entry name" value="Polyprenyl_Transferase_Like"/>
    <property type="match status" value="1"/>
</dbReference>
<dbReference type="GO" id="GO:0004337">
    <property type="term" value="F:(2E,6E)-farnesyl diphosphate synthase activity"/>
    <property type="evidence" value="ECO:0007669"/>
    <property type="project" value="TreeGrafter"/>
</dbReference>